<proteinExistence type="predicted"/>
<protein>
    <submittedName>
        <fullName evidence="1">Uncharacterized protein</fullName>
    </submittedName>
</protein>
<sequence>MKRPTRQQVLYSRHQTQRTTIYSESPHICSDYTTICDLSGLYIQQCINLIIYIVGSQLQPSRSFKRIQGVFLKREKGGSRDMLQ</sequence>
<accession>A0A5M9JF27</accession>
<dbReference type="EMBL" id="VICG01000010">
    <property type="protein sequence ID" value="KAA8567984.1"/>
    <property type="molecule type" value="Genomic_DNA"/>
</dbReference>
<dbReference type="Proteomes" id="UP000322873">
    <property type="component" value="Unassembled WGS sequence"/>
</dbReference>
<evidence type="ECO:0000313" key="1">
    <source>
        <dbReference type="EMBL" id="KAA8567984.1"/>
    </source>
</evidence>
<reference evidence="1 2" key="1">
    <citation type="submission" date="2019-06" db="EMBL/GenBank/DDBJ databases">
        <title>Genome Sequence of the Brown Rot Fungal Pathogen Monilinia fructicola.</title>
        <authorList>
            <person name="De Miccolis Angelini R.M."/>
            <person name="Landi L."/>
            <person name="Abate D."/>
            <person name="Pollastro S."/>
            <person name="Romanazzi G."/>
            <person name="Faretra F."/>
        </authorList>
    </citation>
    <scope>NUCLEOTIDE SEQUENCE [LARGE SCALE GENOMIC DNA]</scope>
    <source>
        <strain evidence="1 2">Mfrc123</strain>
    </source>
</reference>
<name>A0A5M9JF27_MONFR</name>
<evidence type="ECO:0000313" key="2">
    <source>
        <dbReference type="Proteomes" id="UP000322873"/>
    </source>
</evidence>
<dbReference type="AlphaFoldDB" id="A0A5M9JF27"/>
<comment type="caution">
    <text evidence="1">The sequence shown here is derived from an EMBL/GenBank/DDBJ whole genome shotgun (WGS) entry which is preliminary data.</text>
</comment>
<keyword evidence="2" id="KW-1185">Reference proteome</keyword>
<organism evidence="1 2">
    <name type="scientific">Monilinia fructicola</name>
    <name type="common">Brown rot fungus</name>
    <name type="synonym">Ciboria fructicola</name>
    <dbReference type="NCBI Taxonomy" id="38448"/>
    <lineage>
        <taxon>Eukaryota</taxon>
        <taxon>Fungi</taxon>
        <taxon>Dikarya</taxon>
        <taxon>Ascomycota</taxon>
        <taxon>Pezizomycotina</taxon>
        <taxon>Leotiomycetes</taxon>
        <taxon>Helotiales</taxon>
        <taxon>Sclerotiniaceae</taxon>
        <taxon>Monilinia</taxon>
    </lineage>
</organism>
<gene>
    <name evidence="1" type="ORF">EYC84_008414</name>
</gene>